<dbReference type="GO" id="GO:0000049">
    <property type="term" value="F:tRNA binding"/>
    <property type="evidence" value="ECO:0007669"/>
    <property type="project" value="UniProtKB-KW"/>
</dbReference>
<dbReference type="PANTHER" id="PTHR17224">
    <property type="entry name" value="PEPTIDYL-TRNA HYDROLASE"/>
    <property type="match status" value="1"/>
</dbReference>
<evidence type="ECO:0000256" key="1">
    <source>
        <dbReference type="ARBA" id="ARBA00022555"/>
    </source>
</evidence>
<keyword evidence="3" id="KW-0694">RNA-binding</keyword>
<reference evidence="4 5" key="1">
    <citation type="journal article" date="2016" name="Nat. Commun.">
        <title>Thousands of microbial genomes shed light on interconnected biogeochemical processes in an aquifer system.</title>
        <authorList>
            <person name="Anantharaman K."/>
            <person name="Brown C.T."/>
            <person name="Hug L.A."/>
            <person name="Sharon I."/>
            <person name="Castelle C.J."/>
            <person name="Probst A.J."/>
            <person name="Thomas B.C."/>
            <person name="Singh A."/>
            <person name="Wilkins M.J."/>
            <person name="Karaoz U."/>
            <person name="Brodie E.L."/>
            <person name="Williams K.H."/>
            <person name="Hubbard S.S."/>
            <person name="Banfield J.F."/>
        </authorList>
    </citation>
    <scope>NUCLEOTIDE SEQUENCE [LARGE SCALE GENOMIC DNA]</scope>
</reference>
<gene>
    <name evidence="4" type="ORF">A3J56_01560</name>
</gene>
<dbReference type="Gene3D" id="3.40.50.1470">
    <property type="entry name" value="Peptidyl-tRNA hydrolase"/>
    <property type="match status" value="1"/>
</dbReference>
<sequence>MITTVIGLGNPGKTYEGTRHNSGREAVLYFAAKQGIEPFAYNKKADALTTKSKIKNQKSKKITDILLVLPETFMNKSGSAMAKLFRAKKENKELIVVHDDLDLPLGKIKISYGKNSGGHKGVESVMRALKTKKFVRIRIGICQASGKKPDQKKLLNFIVGKWKPAEQAIIKKSFKHASQALETIITDSIDRAMSEFN</sequence>
<dbReference type="AlphaFoldDB" id="A0A1F5WHP5"/>
<dbReference type="InterPro" id="IPR001328">
    <property type="entry name" value="Pept_tRNA_hydro"/>
</dbReference>
<protein>
    <recommendedName>
        <fullName evidence="6">Peptidyl-tRNA hydrolase</fullName>
    </recommendedName>
</protein>
<dbReference type="SUPFAM" id="SSF53178">
    <property type="entry name" value="Peptidyl-tRNA hydrolase-like"/>
    <property type="match status" value="1"/>
</dbReference>
<dbReference type="STRING" id="1798338.A3J56_01560"/>
<proteinExistence type="predicted"/>
<dbReference type="Pfam" id="PF01195">
    <property type="entry name" value="Pept_tRNA_hydro"/>
    <property type="match status" value="1"/>
</dbReference>
<evidence type="ECO:0000313" key="4">
    <source>
        <dbReference type="EMBL" id="OGF74771.1"/>
    </source>
</evidence>
<keyword evidence="2" id="KW-0378">Hydrolase</keyword>
<keyword evidence="1" id="KW-0820">tRNA-binding</keyword>
<evidence type="ECO:0008006" key="6">
    <source>
        <dbReference type="Google" id="ProtNLM"/>
    </source>
</evidence>
<evidence type="ECO:0000256" key="3">
    <source>
        <dbReference type="ARBA" id="ARBA00022884"/>
    </source>
</evidence>
<organism evidence="4 5">
    <name type="scientific">Candidatus Giovannonibacteria bacterium RIFCSPHIGHO2_02_FULL_46_20</name>
    <dbReference type="NCBI Taxonomy" id="1798338"/>
    <lineage>
        <taxon>Bacteria</taxon>
        <taxon>Candidatus Giovannoniibacteriota</taxon>
    </lineage>
</organism>
<dbReference type="CDD" id="cd00462">
    <property type="entry name" value="PTH"/>
    <property type="match status" value="1"/>
</dbReference>
<evidence type="ECO:0000313" key="5">
    <source>
        <dbReference type="Proteomes" id="UP000178406"/>
    </source>
</evidence>
<name>A0A1F5WHP5_9BACT</name>
<accession>A0A1F5WHP5</accession>
<dbReference type="EMBL" id="MFHQ01000006">
    <property type="protein sequence ID" value="OGF74771.1"/>
    <property type="molecule type" value="Genomic_DNA"/>
</dbReference>
<dbReference type="Proteomes" id="UP000178406">
    <property type="component" value="Unassembled WGS sequence"/>
</dbReference>
<dbReference type="NCBIfam" id="TIGR00447">
    <property type="entry name" value="pth"/>
    <property type="match status" value="1"/>
</dbReference>
<dbReference type="InterPro" id="IPR036416">
    <property type="entry name" value="Pept_tRNA_hydro_sf"/>
</dbReference>
<dbReference type="PANTHER" id="PTHR17224:SF1">
    <property type="entry name" value="PEPTIDYL-TRNA HYDROLASE"/>
    <property type="match status" value="1"/>
</dbReference>
<comment type="caution">
    <text evidence="4">The sequence shown here is derived from an EMBL/GenBank/DDBJ whole genome shotgun (WGS) entry which is preliminary data.</text>
</comment>
<dbReference type="GO" id="GO:0004045">
    <property type="term" value="F:peptidyl-tRNA hydrolase activity"/>
    <property type="evidence" value="ECO:0007669"/>
    <property type="project" value="InterPro"/>
</dbReference>
<evidence type="ECO:0000256" key="2">
    <source>
        <dbReference type="ARBA" id="ARBA00022801"/>
    </source>
</evidence>